<evidence type="ECO:0000313" key="2">
    <source>
        <dbReference type="Proteomes" id="UP001234989"/>
    </source>
</evidence>
<dbReference type="AlphaFoldDB" id="A0AAF0PNE2"/>
<sequence length="164" mass="18508">MLNRINQYISVLTKIEMEATLSLEFPLVCIDVFPPHTVIFSNANVVENVMFDIALLKWLLIYSLQRINQEDKVDTILVKATSNIYPSLNKFAAMISILFYPNLEDKVLIQDEGIIVNQVDFVRSYVLEVVNMADLDGIIGSSKILTSFISDPGPIINQLNRNGD</sequence>
<dbReference type="EMBL" id="CP133612">
    <property type="protein sequence ID" value="WMV08173.1"/>
    <property type="molecule type" value="Genomic_DNA"/>
</dbReference>
<reference evidence="1" key="1">
    <citation type="submission" date="2023-08" db="EMBL/GenBank/DDBJ databases">
        <title>A de novo genome assembly of Solanum verrucosum Schlechtendal, a Mexican diploid species geographically isolated from the other diploid A-genome species in potato relatives.</title>
        <authorList>
            <person name="Hosaka K."/>
        </authorList>
    </citation>
    <scope>NUCLEOTIDE SEQUENCE</scope>
    <source>
        <tissue evidence="1">Young leaves</tissue>
    </source>
</reference>
<evidence type="ECO:0000313" key="1">
    <source>
        <dbReference type="EMBL" id="WMV08173.1"/>
    </source>
</evidence>
<proteinExistence type="predicted"/>
<dbReference type="Proteomes" id="UP001234989">
    <property type="component" value="Chromosome 1"/>
</dbReference>
<organism evidence="1 2">
    <name type="scientific">Solanum verrucosum</name>
    <dbReference type="NCBI Taxonomy" id="315347"/>
    <lineage>
        <taxon>Eukaryota</taxon>
        <taxon>Viridiplantae</taxon>
        <taxon>Streptophyta</taxon>
        <taxon>Embryophyta</taxon>
        <taxon>Tracheophyta</taxon>
        <taxon>Spermatophyta</taxon>
        <taxon>Magnoliopsida</taxon>
        <taxon>eudicotyledons</taxon>
        <taxon>Gunneridae</taxon>
        <taxon>Pentapetalae</taxon>
        <taxon>asterids</taxon>
        <taxon>lamiids</taxon>
        <taxon>Solanales</taxon>
        <taxon>Solanaceae</taxon>
        <taxon>Solanoideae</taxon>
        <taxon>Solaneae</taxon>
        <taxon>Solanum</taxon>
    </lineage>
</organism>
<accession>A0AAF0PNE2</accession>
<gene>
    <name evidence="1" type="ORF">MTR67_001558</name>
</gene>
<protein>
    <submittedName>
        <fullName evidence="1">Uncharacterized protein</fullName>
    </submittedName>
</protein>
<keyword evidence="2" id="KW-1185">Reference proteome</keyword>
<name>A0AAF0PNE2_SOLVR</name>